<dbReference type="RefSeq" id="WP_344080291.1">
    <property type="nucleotide sequence ID" value="NZ_BAAALS010000010.1"/>
</dbReference>
<dbReference type="SUPFAM" id="SSF51182">
    <property type="entry name" value="RmlC-like cupins"/>
    <property type="match status" value="1"/>
</dbReference>
<dbReference type="Pfam" id="PF07883">
    <property type="entry name" value="Cupin_2"/>
    <property type="match status" value="1"/>
</dbReference>
<dbReference type="Proteomes" id="UP001500655">
    <property type="component" value="Unassembled WGS sequence"/>
</dbReference>
<dbReference type="InterPro" id="IPR011051">
    <property type="entry name" value="RmlC_Cupin_sf"/>
</dbReference>
<dbReference type="InterPro" id="IPR013096">
    <property type="entry name" value="Cupin_2"/>
</dbReference>
<evidence type="ECO:0000313" key="3">
    <source>
        <dbReference type="Proteomes" id="UP001500655"/>
    </source>
</evidence>
<keyword evidence="3" id="KW-1185">Reference proteome</keyword>
<organism evidence="2 3">
    <name type="scientific">Luedemannella helvata</name>
    <dbReference type="NCBI Taxonomy" id="349315"/>
    <lineage>
        <taxon>Bacteria</taxon>
        <taxon>Bacillati</taxon>
        <taxon>Actinomycetota</taxon>
        <taxon>Actinomycetes</taxon>
        <taxon>Micromonosporales</taxon>
        <taxon>Micromonosporaceae</taxon>
        <taxon>Luedemannella</taxon>
    </lineage>
</organism>
<gene>
    <name evidence="2" type="ORF">GCM10009681_24320</name>
</gene>
<evidence type="ECO:0000313" key="2">
    <source>
        <dbReference type="EMBL" id="GAA1752538.1"/>
    </source>
</evidence>
<reference evidence="3" key="1">
    <citation type="journal article" date="2019" name="Int. J. Syst. Evol. Microbiol.">
        <title>The Global Catalogue of Microorganisms (GCM) 10K type strain sequencing project: providing services to taxonomists for standard genome sequencing and annotation.</title>
        <authorList>
            <consortium name="The Broad Institute Genomics Platform"/>
            <consortium name="The Broad Institute Genome Sequencing Center for Infectious Disease"/>
            <person name="Wu L."/>
            <person name="Ma J."/>
        </authorList>
    </citation>
    <scope>NUCLEOTIDE SEQUENCE [LARGE SCALE GENOMIC DNA]</scope>
    <source>
        <strain evidence="3">JCM 13249</strain>
    </source>
</reference>
<feature type="domain" description="Cupin type-2" evidence="1">
    <location>
        <begin position="45"/>
        <end position="101"/>
    </location>
</feature>
<dbReference type="Gene3D" id="2.60.120.10">
    <property type="entry name" value="Jelly Rolls"/>
    <property type="match status" value="1"/>
</dbReference>
<dbReference type="EMBL" id="BAAALS010000010">
    <property type="protein sequence ID" value="GAA1752538.1"/>
    <property type="molecule type" value="Genomic_DNA"/>
</dbReference>
<evidence type="ECO:0000259" key="1">
    <source>
        <dbReference type="Pfam" id="PF07883"/>
    </source>
</evidence>
<dbReference type="InterPro" id="IPR014710">
    <property type="entry name" value="RmlC-like_jellyroll"/>
</dbReference>
<proteinExistence type="predicted"/>
<comment type="caution">
    <text evidence="2">The sequence shown here is derived from an EMBL/GenBank/DDBJ whole genome shotgun (WGS) entry which is preliminary data.</text>
</comment>
<name>A0ABP4WFE5_9ACTN</name>
<sequence>MRIIEHAGIYEAPAAPAPTRYTEQLRAPGISVGTYSIARRGHDDQSTHDEDEIYVVTAGAATIWADTGSARVGVGDVIYVPAGETHHFVDVSADLSMLVVFAPPHRTAG</sequence>
<accession>A0ABP4WFE5</accession>
<protein>
    <submittedName>
        <fullName evidence="2">Cupin domain-containing protein</fullName>
    </submittedName>
</protein>